<evidence type="ECO:0000256" key="10">
    <source>
        <dbReference type="SAM" id="MobiDB-lite"/>
    </source>
</evidence>
<evidence type="ECO:0000256" key="6">
    <source>
        <dbReference type="ARBA" id="ARBA00023004"/>
    </source>
</evidence>
<dbReference type="CDD" id="cd00056">
    <property type="entry name" value="ENDO3c"/>
    <property type="match status" value="1"/>
</dbReference>
<keyword evidence="13" id="KW-1185">Reference proteome</keyword>
<dbReference type="PROSITE" id="PS01155">
    <property type="entry name" value="ENDONUCLEASE_III_2"/>
    <property type="match status" value="1"/>
</dbReference>
<evidence type="ECO:0000256" key="1">
    <source>
        <dbReference type="ARBA" id="ARBA00008343"/>
    </source>
</evidence>
<keyword evidence="2" id="KW-0004">4Fe-4S</keyword>
<feature type="region of interest" description="Disordered" evidence="10">
    <location>
        <begin position="251"/>
        <end position="383"/>
    </location>
</feature>
<gene>
    <name evidence="12" type="ORF">HYH02_001405</name>
</gene>
<comment type="similarity">
    <text evidence="1">Belongs to the Nth/MutY family.</text>
</comment>
<dbReference type="Pfam" id="PF00730">
    <property type="entry name" value="HhH-GPD"/>
    <property type="match status" value="1"/>
</dbReference>
<keyword evidence="3" id="KW-0479">Metal-binding</keyword>
<feature type="compositionally biased region" description="Low complexity" evidence="10">
    <location>
        <begin position="353"/>
        <end position="383"/>
    </location>
</feature>
<dbReference type="FunFam" id="1.10.1670.10:FF:000019">
    <property type="entry name" value="Endonuclease III"/>
    <property type="match status" value="1"/>
</dbReference>
<keyword evidence="7" id="KW-0411">Iron-sulfur</keyword>
<dbReference type="Gene3D" id="1.10.1670.10">
    <property type="entry name" value="Helix-hairpin-Helix base-excision DNA repair enzymes (C-terminal)"/>
    <property type="match status" value="1"/>
</dbReference>
<feature type="compositionally biased region" description="Low complexity" evidence="10">
    <location>
        <begin position="251"/>
        <end position="280"/>
    </location>
</feature>
<sequence>MDAPPGGNGSPGPAPSLAPTPTPSKKKMRPLPATPSFQAASLTSLREKAARIQAQLAQLYPNPPIPLTHASPFQLLVAVMLSAQSTDIKVNTVTPELFLRGPNAATMAKLEVSEIEGIIRVLGLAPTKAKNVRAMSQILVEQYGGQVPGSWEGLEALPGVGHKTASVVMSQAFGHPAFPVDTHIHRLAQRWGLSNGKSVEQTEQDLKALLPESTWRDAHLQIIYFGREHCPAQRHDPAACPICSWAAPGAGRSKAGGKAAAAGAPGDSDSDADAAAPGAATPVSRKAAGGNGATAKRRKLKAVTEEGGEGVSSGADRDDEEEVEAEAEKAVGGPTRTRGNGAAKGRAGRGRRQAGASASAGAEAEATAQAESGKFGGTEAAGATAAAAAAGLFDAFRAGGSSRARGPARRGAQQTAAAGTELAADLGEQAREAQTGVGAGGEQAMPAAGPDRRSSRRAAQQEGKAV</sequence>
<keyword evidence="5" id="KW-0378">Hydrolase</keyword>
<evidence type="ECO:0000259" key="11">
    <source>
        <dbReference type="SMART" id="SM00478"/>
    </source>
</evidence>
<organism evidence="12 13">
    <name type="scientific">Chlamydomonas schloesseri</name>
    <dbReference type="NCBI Taxonomy" id="2026947"/>
    <lineage>
        <taxon>Eukaryota</taxon>
        <taxon>Viridiplantae</taxon>
        <taxon>Chlorophyta</taxon>
        <taxon>core chlorophytes</taxon>
        <taxon>Chlorophyceae</taxon>
        <taxon>CS clade</taxon>
        <taxon>Chlamydomonadales</taxon>
        <taxon>Chlamydomonadaceae</taxon>
        <taxon>Chlamydomonas</taxon>
    </lineage>
</organism>
<accession>A0A835WVW4</accession>
<dbReference type="InterPro" id="IPR011257">
    <property type="entry name" value="DNA_glycosylase"/>
</dbReference>
<feature type="compositionally biased region" description="Low complexity" evidence="10">
    <location>
        <begin position="335"/>
        <end position="345"/>
    </location>
</feature>
<evidence type="ECO:0000313" key="13">
    <source>
        <dbReference type="Proteomes" id="UP000613740"/>
    </source>
</evidence>
<dbReference type="Gene3D" id="1.10.340.30">
    <property type="entry name" value="Hypothetical protein, domain 2"/>
    <property type="match status" value="1"/>
</dbReference>
<evidence type="ECO:0000256" key="4">
    <source>
        <dbReference type="ARBA" id="ARBA00022763"/>
    </source>
</evidence>
<dbReference type="HAMAP" id="MF_00942">
    <property type="entry name" value="Nth"/>
    <property type="match status" value="1"/>
</dbReference>
<keyword evidence="9" id="KW-0326">Glycosidase</keyword>
<feature type="compositionally biased region" description="Pro residues" evidence="10">
    <location>
        <begin position="12"/>
        <end position="22"/>
    </location>
</feature>
<reference evidence="12" key="1">
    <citation type="journal article" date="2020" name="bioRxiv">
        <title>Comparative genomics of Chlamydomonas.</title>
        <authorList>
            <person name="Craig R.J."/>
            <person name="Hasan A.R."/>
            <person name="Ness R.W."/>
            <person name="Keightley P.D."/>
        </authorList>
    </citation>
    <scope>NUCLEOTIDE SEQUENCE</scope>
    <source>
        <strain evidence="12">CCAP 11/173</strain>
    </source>
</reference>
<feature type="compositionally biased region" description="Low complexity" evidence="10">
    <location>
        <begin position="398"/>
        <end position="427"/>
    </location>
</feature>
<dbReference type="GO" id="GO:0006285">
    <property type="term" value="P:base-excision repair, AP site formation"/>
    <property type="evidence" value="ECO:0007669"/>
    <property type="project" value="TreeGrafter"/>
</dbReference>
<dbReference type="SMART" id="SM00478">
    <property type="entry name" value="ENDO3c"/>
    <property type="match status" value="1"/>
</dbReference>
<evidence type="ECO:0000256" key="7">
    <source>
        <dbReference type="ARBA" id="ARBA00023014"/>
    </source>
</evidence>
<dbReference type="EMBL" id="JAEHOD010000002">
    <property type="protein sequence ID" value="KAG2454382.1"/>
    <property type="molecule type" value="Genomic_DNA"/>
</dbReference>
<dbReference type="InterPro" id="IPR004036">
    <property type="entry name" value="Endonuclease-III-like_CS2"/>
</dbReference>
<proteinExistence type="inferred from homology"/>
<evidence type="ECO:0000256" key="3">
    <source>
        <dbReference type="ARBA" id="ARBA00022723"/>
    </source>
</evidence>
<dbReference type="InterPro" id="IPR023170">
    <property type="entry name" value="HhH_base_excis_C"/>
</dbReference>
<evidence type="ECO:0000256" key="2">
    <source>
        <dbReference type="ARBA" id="ARBA00022485"/>
    </source>
</evidence>
<evidence type="ECO:0000313" key="12">
    <source>
        <dbReference type="EMBL" id="KAG2454382.1"/>
    </source>
</evidence>
<dbReference type="PANTHER" id="PTHR10359:SF18">
    <property type="entry name" value="ENDONUCLEASE III"/>
    <property type="match status" value="1"/>
</dbReference>
<dbReference type="Proteomes" id="UP000613740">
    <property type="component" value="Unassembled WGS sequence"/>
</dbReference>
<dbReference type="GO" id="GO:0003906">
    <property type="term" value="F:DNA-(apurinic or apyrimidinic site) endonuclease activity"/>
    <property type="evidence" value="ECO:0007669"/>
    <property type="project" value="InterPro"/>
</dbReference>
<dbReference type="FunFam" id="1.10.340.30:FF:000001">
    <property type="entry name" value="Endonuclease III"/>
    <property type="match status" value="1"/>
</dbReference>
<keyword evidence="4" id="KW-0227">DNA damage</keyword>
<feature type="region of interest" description="Disordered" evidence="10">
    <location>
        <begin position="1"/>
        <end position="36"/>
    </location>
</feature>
<protein>
    <recommendedName>
        <fullName evidence="11">HhH-GPD domain-containing protein</fullName>
    </recommendedName>
</protein>
<dbReference type="GO" id="GO:0046872">
    <property type="term" value="F:metal ion binding"/>
    <property type="evidence" value="ECO:0007669"/>
    <property type="project" value="UniProtKB-KW"/>
</dbReference>
<dbReference type="InterPro" id="IPR003265">
    <property type="entry name" value="HhH-GPD_domain"/>
</dbReference>
<name>A0A835WVW4_9CHLO</name>
<comment type="caution">
    <text evidence="12">The sequence shown here is derived from an EMBL/GenBank/DDBJ whole genome shotgun (WGS) entry which is preliminary data.</text>
</comment>
<dbReference type="NCBIfam" id="TIGR01083">
    <property type="entry name" value="nth"/>
    <property type="match status" value="1"/>
</dbReference>
<evidence type="ECO:0000256" key="8">
    <source>
        <dbReference type="ARBA" id="ARBA00023204"/>
    </source>
</evidence>
<feature type="region of interest" description="Disordered" evidence="10">
    <location>
        <begin position="398"/>
        <end position="466"/>
    </location>
</feature>
<feature type="compositionally biased region" description="Gly residues" evidence="10">
    <location>
        <begin position="1"/>
        <end position="10"/>
    </location>
</feature>
<dbReference type="AlphaFoldDB" id="A0A835WVW4"/>
<dbReference type="GO" id="GO:0051539">
    <property type="term" value="F:4 iron, 4 sulfur cluster binding"/>
    <property type="evidence" value="ECO:0007669"/>
    <property type="project" value="UniProtKB-KW"/>
</dbReference>
<dbReference type="OrthoDB" id="2099276at2759"/>
<dbReference type="PANTHER" id="PTHR10359">
    <property type="entry name" value="A/G-SPECIFIC ADENINE GLYCOSYLASE/ENDONUCLEASE III"/>
    <property type="match status" value="1"/>
</dbReference>
<evidence type="ECO:0000256" key="9">
    <source>
        <dbReference type="ARBA" id="ARBA00023295"/>
    </source>
</evidence>
<evidence type="ECO:0000256" key="5">
    <source>
        <dbReference type="ARBA" id="ARBA00022801"/>
    </source>
</evidence>
<dbReference type="InterPro" id="IPR005759">
    <property type="entry name" value="Nth"/>
</dbReference>
<dbReference type="SUPFAM" id="SSF48150">
    <property type="entry name" value="DNA-glycosylase"/>
    <property type="match status" value="1"/>
</dbReference>
<keyword evidence="8" id="KW-0234">DNA repair</keyword>
<dbReference type="GO" id="GO:0000703">
    <property type="term" value="F:oxidized pyrimidine nucleobase lesion DNA N-glycosylase activity"/>
    <property type="evidence" value="ECO:0007669"/>
    <property type="project" value="UniProtKB-ARBA"/>
</dbReference>
<keyword evidence="6" id="KW-0408">Iron</keyword>
<feature type="domain" description="HhH-GPD" evidence="11">
    <location>
        <begin position="81"/>
        <end position="228"/>
    </location>
</feature>